<accession>A0A7J8NR92</accession>
<gene>
    <name evidence="1" type="ORF">Gorai_021741</name>
</gene>
<organism evidence="1 2">
    <name type="scientific">Gossypium raimondii</name>
    <name type="common">Peruvian cotton</name>
    <name type="synonym">Gossypium klotzschianum subsp. raimondii</name>
    <dbReference type="NCBI Taxonomy" id="29730"/>
    <lineage>
        <taxon>Eukaryota</taxon>
        <taxon>Viridiplantae</taxon>
        <taxon>Streptophyta</taxon>
        <taxon>Embryophyta</taxon>
        <taxon>Tracheophyta</taxon>
        <taxon>Spermatophyta</taxon>
        <taxon>Magnoliopsida</taxon>
        <taxon>eudicotyledons</taxon>
        <taxon>Gunneridae</taxon>
        <taxon>Pentapetalae</taxon>
        <taxon>rosids</taxon>
        <taxon>malvids</taxon>
        <taxon>Malvales</taxon>
        <taxon>Malvaceae</taxon>
        <taxon>Malvoideae</taxon>
        <taxon>Gossypium</taxon>
    </lineage>
</organism>
<evidence type="ECO:0000313" key="1">
    <source>
        <dbReference type="EMBL" id="MBA0579487.1"/>
    </source>
</evidence>
<protein>
    <recommendedName>
        <fullName evidence="3">RNase H type-1 domain-containing protein</fullName>
    </recommendedName>
</protein>
<sequence length="115" mass="13327">MSNLQNNQKFASDGVVWLTLFGLVIWRNNNNNIFQGVPWNIEEIIKVSRDFERQPRRMDHRVLSTAGKCSILDVELWGILYDLSLMQEKQGIEVLIQTNSLEAIEAIQLPNQFPQ</sequence>
<dbReference type="EMBL" id="JABEZZ010000001">
    <property type="protein sequence ID" value="MBA0579487.1"/>
    <property type="molecule type" value="Genomic_DNA"/>
</dbReference>
<comment type="caution">
    <text evidence="1">The sequence shown here is derived from an EMBL/GenBank/DDBJ whole genome shotgun (WGS) entry which is preliminary data.</text>
</comment>
<feature type="non-terminal residue" evidence="1">
    <location>
        <position position="115"/>
    </location>
</feature>
<dbReference type="AlphaFoldDB" id="A0A7J8NR92"/>
<dbReference type="Proteomes" id="UP000593578">
    <property type="component" value="Unassembled WGS sequence"/>
</dbReference>
<evidence type="ECO:0008006" key="3">
    <source>
        <dbReference type="Google" id="ProtNLM"/>
    </source>
</evidence>
<reference evidence="1 2" key="1">
    <citation type="journal article" date="2019" name="Genome Biol. Evol.">
        <title>Insights into the evolution of the New World diploid cottons (Gossypium, subgenus Houzingenia) based on genome sequencing.</title>
        <authorList>
            <person name="Grover C.E."/>
            <person name="Arick M.A. 2nd"/>
            <person name="Thrash A."/>
            <person name="Conover J.L."/>
            <person name="Sanders W.S."/>
            <person name="Peterson D.G."/>
            <person name="Frelichowski J.E."/>
            <person name="Scheffler J.A."/>
            <person name="Scheffler B.E."/>
            <person name="Wendel J.F."/>
        </authorList>
    </citation>
    <scope>NUCLEOTIDE SEQUENCE [LARGE SCALE GENOMIC DNA]</scope>
    <source>
        <strain evidence="1">8</strain>
        <tissue evidence="1">Leaf</tissue>
    </source>
</reference>
<proteinExistence type="predicted"/>
<name>A0A7J8NR92_GOSRA</name>
<evidence type="ECO:0000313" key="2">
    <source>
        <dbReference type="Proteomes" id="UP000593578"/>
    </source>
</evidence>